<organism evidence="1 2">
    <name type="scientific">Sulfobacillus benefaciens</name>
    <dbReference type="NCBI Taxonomy" id="453960"/>
    <lineage>
        <taxon>Bacteria</taxon>
        <taxon>Bacillati</taxon>
        <taxon>Bacillota</taxon>
        <taxon>Clostridia</taxon>
        <taxon>Eubacteriales</taxon>
        <taxon>Clostridiales Family XVII. Incertae Sedis</taxon>
        <taxon>Sulfobacillus</taxon>
    </lineage>
</organism>
<proteinExistence type="predicted"/>
<reference evidence="1 2" key="1">
    <citation type="journal article" date="2014" name="BMC Genomics">
        <title>Comparison of environmental and isolate Sulfobacillus genomes reveals diverse carbon, sulfur, nitrogen, and hydrogen metabolisms.</title>
        <authorList>
            <person name="Justice N.B."/>
            <person name="Norman A."/>
            <person name="Brown C.T."/>
            <person name="Singh A."/>
            <person name="Thomas B.C."/>
            <person name="Banfield J.F."/>
        </authorList>
    </citation>
    <scope>NUCLEOTIDE SEQUENCE [LARGE SCALE GENOMIC DNA]</scope>
    <source>
        <strain evidence="1">AMDSBA1</strain>
    </source>
</reference>
<protein>
    <submittedName>
        <fullName evidence="1">Uncharacterized protein</fullName>
    </submittedName>
</protein>
<dbReference type="AlphaFoldDB" id="A0A2T2WMV0"/>
<name>A0A2T2WMV0_9FIRM</name>
<accession>A0A2T2WMV0</accession>
<comment type="caution">
    <text evidence="1">The sequence shown here is derived from an EMBL/GenBank/DDBJ whole genome shotgun (WGS) entry which is preliminary data.</text>
</comment>
<dbReference type="Proteomes" id="UP000242699">
    <property type="component" value="Unassembled WGS sequence"/>
</dbReference>
<evidence type="ECO:0000313" key="1">
    <source>
        <dbReference type="EMBL" id="PSR23560.1"/>
    </source>
</evidence>
<gene>
    <name evidence="1" type="ORF">C7B43_19955</name>
</gene>
<dbReference type="EMBL" id="PXYT01000092">
    <property type="protein sequence ID" value="PSR23560.1"/>
    <property type="molecule type" value="Genomic_DNA"/>
</dbReference>
<evidence type="ECO:0000313" key="2">
    <source>
        <dbReference type="Proteomes" id="UP000242699"/>
    </source>
</evidence>
<sequence>MSLDCYAVKMVDADPKLFESVPNGLHHGLYSRTANGFYGSRYAAFVSAITDVTLYDELLPVEQVQHIADALEDWIADHPGESWADPQDVSRPGHDVAKPLAPEEILALAQWFRIAADNGCAVMNWF</sequence>